<evidence type="ECO:0000256" key="8">
    <source>
        <dbReference type="SAM" id="Phobius"/>
    </source>
</evidence>
<comment type="subcellular location">
    <subcellularLocation>
        <location evidence="1">Cell inner membrane</location>
        <topology evidence="1">Single-pass membrane protein</topology>
    </subcellularLocation>
</comment>
<evidence type="ECO:0000256" key="1">
    <source>
        <dbReference type="ARBA" id="ARBA00004377"/>
    </source>
</evidence>
<evidence type="ECO:0000256" key="5">
    <source>
        <dbReference type="ARBA" id="ARBA00022692"/>
    </source>
</evidence>
<evidence type="ECO:0000256" key="7">
    <source>
        <dbReference type="ARBA" id="ARBA00023136"/>
    </source>
</evidence>
<dbReference type="GO" id="GO:0015628">
    <property type="term" value="P:protein secretion by the type II secretion system"/>
    <property type="evidence" value="ECO:0007669"/>
    <property type="project" value="InterPro"/>
</dbReference>
<dbReference type="InterPro" id="IPR012902">
    <property type="entry name" value="N_methyl_site"/>
</dbReference>
<keyword evidence="3" id="KW-0488">Methylation</keyword>
<dbReference type="PROSITE" id="PS00409">
    <property type="entry name" value="PROKAR_NTER_METHYL"/>
    <property type="match status" value="1"/>
</dbReference>
<sequence length="171" mass="18689">MFFQIEHNRSNRYGCNPVASARGFTLLELLVVTVLILTATAVVAPNLGSRVRQAQLDSGATRLDALVRHARTKAVIDRQEIVLILSGDGRYIRLQYKENPTMPVRTPPVDLGETVRIRISEISNGSASNGVTFSPNGTANETVFVLSSSSGTRQLRLEPSRGRLRLESSQG</sequence>
<evidence type="ECO:0000256" key="3">
    <source>
        <dbReference type="ARBA" id="ARBA00022481"/>
    </source>
</evidence>
<dbReference type="AlphaFoldDB" id="A0A382V2M4"/>
<organism evidence="10">
    <name type="scientific">marine metagenome</name>
    <dbReference type="NCBI Taxonomy" id="408172"/>
    <lineage>
        <taxon>unclassified sequences</taxon>
        <taxon>metagenomes</taxon>
        <taxon>ecological metagenomes</taxon>
    </lineage>
</organism>
<dbReference type="EMBL" id="UINC01148325">
    <property type="protein sequence ID" value="SVD40141.1"/>
    <property type="molecule type" value="Genomic_DNA"/>
</dbReference>
<dbReference type="GO" id="GO:0015627">
    <property type="term" value="C:type II protein secretion system complex"/>
    <property type="evidence" value="ECO:0007669"/>
    <property type="project" value="InterPro"/>
</dbReference>
<keyword evidence="7 8" id="KW-0472">Membrane</keyword>
<gene>
    <name evidence="10" type="ORF">METZ01_LOCUS392995</name>
</gene>
<dbReference type="Pfam" id="PF12019">
    <property type="entry name" value="GspH"/>
    <property type="match status" value="1"/>
</dbReference>
<feature type="domain" description="General secretion pathway GspH" evidence="9">
    <location>
        <begin position="60"/>
        <end position="157"/>
    </location>
</feature>
<reference evidence="10" key="1">
    <citation type="submission" date="2018-05" db="EMBL/GenBank/DDBJ databases">
        <authorList>
            <person name="Lanie J.A."/>
            <person name="Ng W.-L."/>
            <person name="Kazmierczak K.M."/>
            <person name="Andrzejewski T.M."/>
            <person name="Davidsen T.M."/>
            <person name="Wayne K.J."/>
            <person name="Tettelin H."/>
            <person name="Glass J.I."/>
            <person name="Rusch D."/>
            <person name="Podicherti R."/>
            <person name="Tsui H.-C.T."/>
            <person name="Winkler M.E."/>
        </authorList>
    </citation>
    <scope>NUCLEOTIDE SEQUENCE</scope>
</reference>
<evidence type="ECO:0000313" key="10">
    <source>
        <dbReference type="EMBL" id="SVD40141.1"/>
    </source>
</evidence>
<keyword evidence="5 8" id="KW-0812">Transmembrane</keyword>
<protein>
    <recommendedName>
        <fullName evidence="9">General secretion pathway GspH domain-containing protein</fullName>
    </recommendedName>
</protein>
<proteinExistence type="predicted"/>
<keyword evidence="6 8" id="KW-1133">Transmembrane helix</keyword>
<dbReference type="InterPro" id="IPR022346">
    <property type="entry name" value="T2SS_GspH"/>
</dbReference>
<evidence type="ECO:0000259" key="9">
    <source>
        <dbReference type="Pfam" id="PF12019"/>
    </source>
</evidence>
<dbReference type="InterPro" id="IPR045584">
    <property type="entry name" value="Pilin-like"/>
</dbReference>
<dbReference type="NCBIfam" id="TIGR02532">
    <property type="entry name" value="IV_pilin_GFxxxE"/>
    <property type="match status" value="1"/>
</dbReference>
<accession>A0A382V2M4</accession>
<keyword evidence="2" id="KW-1003">Cell membrane</keyword>
<name>A0A382V2M4_9ZZZZ</name>
<feature type="transmembrane region" description="Helical" evidence="8">
    <location>
        <begin position="26"/>
        <end position="47"/>
    </location>
</feature>
<keyword evidence="4" id="KW-0997">Cell inner membrane</keyword>
<dbReference type="Gene3D" id="3.30.700.10">
    <property type="entry name" value="Glycoprotein, Type 4 Pilin"/>
    <property type="match status" value="1"/>
</dbReference>
<dbReference type="GO" id="GO:0005886">
    <property type="term" value="C:plasma membrane"/>
    <property type="evidence" value="ECO:0007669"/>
    <property type="project" value="UniProtKB-SubCell"/>
</dbReference>
<dbReference type="SUPFAM" id="SSF54523">
    <property type="entry name" value="Pili subunits"/>
    <property type="match status" value="1"/>
</dbReference>
<evidence type="ECO:0000256" key="2">
    <source>
        <dbReference type="ARBA" id="ARBA00022475"/>
    </source>
</evidence>
<evidence type="ECO:0000256" key="4">
    <source>
        <dbReference type="ARBA" id="ARBA00022519"/>
    </source>
</evidence>
<evidence type="ECO:0000256" key="6">
    <source>
        <dbReference type="ARBA" id="ARBA00022989"/>
    </source>
</evidence>